<sequence>MESKIDWREHIHSDPAILSGRPVVRGTRLAVEFLLGLFADGLTQAQVLEGYPHLKPEDLRAVFAFAQDNMSEESYFSASLAAAD</sequence>
<name>A0A841GXX4_9BACT</name>
<dbReference type="InterPro" id="IPR009057">
    <property type="entry name" value="Homeodomain-like_sf"/>
</dbReference>
<dbReference type="Gene3D" id="1.10.10.10">
    <property type="entry name" value="Winged helix-like DNA-binding domain superfamily/Winged helix DNA-binding domain"/>
    <property type="match status" value="1"/>
</dbReference>
<comment type="caution">
    <text evidence="1">The sequence shown here is derived from an EMBL/GenBank/DDBJ whole genome shotgun (WGS) entry which is preliminary data.</text>
</comment>
<dbReference type="InterPro" id="IPR007367">
    <property type="entry name" value="DUF433"/>
</dbReference>
<reference evidence="1 2" key="1">
    <citation type="submission" date="2020-08" db="EMBL/GenBank/DDBJ databases">
        <title>Genomic Encyclopedia of Type Strains, Phase IV (KMG-IV): sequencing the most valuable type-strain genomes for metagenomic binning, comparative biology and taxonomic classification.</title>
        <authorList>
            <person name="Goeker M."/>
        </authorList>
    </citation>
    <scope>NUCLEOTIDE SEQUENCE [LARGE SCALE GENOMIC DNA]</scope>
    <source>
        <strain evidence="1 2">DSM 29007</strain>
    </source>
</reference>
<organism evidence="1 2">
    <name type="scientific">Longimicrobium terrae</name>
    <dbReference type="NCBI Taxonomy" id="1639882"/>
    <lineage>
        <taxon>Bacteria</taxon>
        <taxon>Pseudomonadati</taxon>
        <taxon>Gemmatimonadota</taxon>
        <taxon>Longimicrobiia</taxon>
        <taxon>Longimicrobiales</taxon>
        <taxon>Longimicrobiaceae</taxon>
        <taxon>Longimicrobium</taxon>
    </lineage>
</organism>
<evidence type="ECO:0000313" key="1">
    <source>
        <dbReference type="EMBL" id="MBB6070605.1"/>
    </source>
</evidence>
<dbReference type="Proteomes" id="UP000582837">
    <property type="component" value="Unassembled WGS sequence"/>
</dbReference>
<dbReference type="PANTHER" id="PTHR34849:SF3">
    <property type="entry name" value="SSR2962 PROTEIN"/>
    <property type="match status" value="1"/>
</dbReference>
<accession>A0A841GXX4</accession>
<dbReference type="RefSeq" id="WP_205761441.1">
    <property type="nucleotide sequence ID" value="NZ_JABDTL010000001.1"/>
</dbReference>
<proteinExistence type="predicted"/>
<gene>
    <name evidence="1" type="ORF">HNQ61_002226</name>
</gene>
<dbReference type="Pfam" id="PF04255">
    <property type="entry name" value="DUF433"/>
    <property type="match status" value="1"/>
</dbReference>
<evidence type="ECO:0000313" key="2">
    <source>
        <dbReference type="Proteomes" id="UP000582837"/>
    </source>
</evidence>
<protein>
    <submittedName>
        <fullName evidence="1">Uncharacterized protein (DUF433 family)</fullName>
    </submittedName>
</protein>
<dbReference type="EMBL" id="JACHIA010000005">
    <property type="protein sequence ID" value="MBB6070605.1"/>
    <property type="molecule type" value="Genomic_DNA"/>
</dbReference>
<dbReference type="AlphaFoldDB" id="A0A841GXX4"/>
<dbReference type="PANTHER" id="PTHR34849">
    <property type="entry name" value="SSL5025 PROTEIN"/>
    <property type="match status" value="1"/>
</dbReference>
<keyword evidence="2" id="KW-1185">Reference proteome</keyword>
<dbReference type="SUPFAM" id="SSF46689">
    <property type="entry name" value="Homeodomain-like"/>
    <property type="match status" value="1"/>
</dbReference>
<dbReference type="InterPro" id="IPR036388">
    <property type="entry name" value="WH-like_DNA-bd_sf"/>
</dbReference>